<reference evidence="2 3" key="1">
    <citation type="submission" date="2020-09" db="EMBL/GenBank/DDBJ databases">
        <title>De no assembly of potato wild relative species, Solanum commersonii.</title>
        <authorList>
            <person name="Cho K."/>
        </authorList>
    </citation>
    <scope>NUCLEOTIDE SEQUENCE [LARGE SCALE GENOMIC DNA]</scope>
    <source>
        <strain evidence="2">LZ3.2</strain>
        <tissue evidence="2">Leaf</tissue>
    </source>
</reference>
<feature type="compositionally biased region" description="Basic and acidic residues" evidence="1">
    <location>
        <begin position="92"/>
        <end position="101"/>
    </location>
</feature>
<gene>
    <name evidence="2" type="ORF">H5410_063303</name>
</gene>
<organism evidence="2 3">
    <name type="scientific">Solanum commersonii</name>
    <name type="common">Commerson's wild potato</name>
    <name type="synonym">Commerson's nightshade</name>
    <dbReference type="NCBI Taxonomy" id="4109"/>
    <lineage>
        <taxon>Eukaryota</taxon>
        <taxon>Viridiplantae</taxon>
        <taxon>Streptophyta</taxon>
        <taxon>Embryophyta</taxon>
        <taxon>Tracheophyta</taxon>
        <taxon>Spermatophyta</taxon>
        <taxon>Magnoliopsida</taxon>
        <taxon>eudicotyledons</taxon>
        <taxon>Gunneridae</taxon>
        <taxon>Pentapetalae</taxon>
        <taxon>asterids</taxon>
        <taxon>lamiids</taxon>
        <taxon>Solanales</taxon>
        <taxon>Solanaceae</taxon>
        <taxon>Solanoideae</taxon>
        <taxon>Solaneae</taxon>
        <taxon>Solanum</taxon>
    </lineage>
</organism>
<evidence type="ECO:0000313" key="3">
    <source>
        <dbReference type="Proteomes" id="UP000824120"/>
    </source>
</evidence>
<accession>A0A9J5WCW5</accession>
<evidence type="ECO:0000256" key="1">
    <source>
        <dbReference type="SAM" id="MobiDB-lite"/>
    </source>
</evidence>
<dbReference type="Proteomes" id="UP000824120">
    <property type="component" value="Chromosome 12"/>
</dbReference>
<evidence type="ECO:0000313" key="2">
    <source>
        <dbReference type="EMBL" id="KAG5573537.1"/>
    </source>
</evidence>
<comment type="caution">
    <text evidence="2">The sequence shown here is derived from an EMBL/GenBank/DDBJ whole genome shotgun (WGS) entry which is preliminary data.</text>
</comment>
<proteinExistence type="predicted"/>
<feature type="compositionally biased region" description="Basic and acidic residues" evidence="1">
    <location>
        <begin position="59"/>
        <end position="82"/>
    </location>
</feature>
<dbReference type="AlphaFoldDB" id="A0A9J5WCW5"/>
<feature type="region of interest" description="Disordered" evidence="1">
    <location>
        <begin position="59"/>
        <end position="101"/>
    </location>
</feature>
<protein>
    <submittedName>
        <fullName evidence="2">Uncharacterized protein</fullName>
    </submittedName>
</protein>
<dbReference type="EMBL" id="JACXVP010000012">
    <property type="protein sequence ID" value="KAG5573537.1"/>
    <property type="molecule type" value="Genomic_DNA"/>
</dbReference>
<sequence length="101" mass="11765">MDQNYTFPVSFNIWSKSRKCERANAIQIATQLPATNTKTAPWNYNKVVTHKRKEIIKETNETRGLTRSEVLRPKELRDKQAKENQLPLKPPTGERSRVSKK</sequence>
<keyword evidence="3" id="KW-1185">Reference proteome</keyword>
<name>A0A9J5WCW5_SOLCO</name>